<feature type="compositionally biased region" description="Acidic residues" evidence="1">
    <location>
        <begin position="91"/>
        <end position="103"/>
    </location>
</feature>
<comment type="caution">
    <text evidence="2">The sequence shown here is derived from an EMBL/GenBank/DDBJ whole genome shotgun (WGS) entry which is preliminary data.</text>
</comment>
<dbReference type="AlphaFoldDB" id="A0ABD2AEY5"/>
<evidence type="ECO:0000313" key="3">
    <source>
        <dbReference type="Proteomes" id="UP001607302"/>
    </source>
</evidence>
<feature type="region of interest" description="Disordered" evidence="1">
    <location>
        <begin position="1"/>
        <end position="21"/>
    </location>
</feature>
<keyword evidence="3" id="KW-1185">Reference proteome</keyword>
<feature type="compositionally biased region" description="Gly residues" evidence="1">
    <location>
        <begin position="7"/>
        <end position="21"/>
    </location>
</feature>
<reference evidence="2 3" key="1">
    <citation type="journal article" date="2024" name="Ann. Entomol. Soc. Am.">
        <title>Genomic analyses of the southern and eastern yellowjacket wasps (Hymenoptera: Vespidae) reveal evolutionary signatures of social life.</title>
        <authorList>
            <person name="Catto M.A."/>
            <person name="Caine P.B."/>
            <person name="Orr S.E."/>
            <person name="Hunt B.G."/>
            <person name="Goodisman M.A.D."/>
        </authorList>
    </citation>
    <scope>NUCLEOTIDE SEQUENCE [LARGE SCALE GENOMIC DNA]</scope>
    <source>
        <strain evidence="2">233</strain>
        <tissue evidence="2">Head and thorax</tissue>
    </source>
</reference>
<dbReference type="EMBL" id="JAUDFV010000151">
    <property type="protein sequence ID" value="KAL2719189.1"/>
    <property type="molecule type" value="Genomic_DNA"/>
</dbReference>
<feature type="compositionally biased region" description="Basic and acidic residues" evidence="1">
    <location>
        <begin position="62"/>
        <end position="85"/>
    </location>
</feature>
<sequence length="143" mass="15850">MDAAGRTGAGDGDGGGCGGGGGGGGGDRGGGVLLARPAKPAGWRARYAGRLLACRMGGCPEGHCDTRSRIMHDRILSMRRERERYSAVGTENEEEEEEEENEEEERKRRRRKRRGRRWRRRPSPPSLVDVRSSERSNRTLTRN</sequence>
<evidence type="ECO:0000313" key="2">
    <source>
        <dbReference type="EMBL" id="KAL2719189.1"/>
    </source>
</evidence>
<dbReference type="Proteomes" id="UP001607302">
    <property type="component" value="Unassembled WGS sequence"/>
</dbReference>
<proteinExistence type="predicted"/>
<organism evidence="2 3">
    <name type="scientific">Vespula squamosa</name>
    <name type="common">Southern yellow jacket</name>
    <name type="synonym">Wasp</name>
    <dbReference type="NCBI Taxonomy" id="30214"/>
    <lineage>
        <taxon>Eukaryota</taxon>
        <taxon>Metazoa</taxon>
        <taxon>Ecdysozoa</taxon>
        <taxon>Arthropoda</taxon>
        <taxon>Hexapoda</taxon>
        <taxon>Insecta</taxon>
        <taxon>Pterygota</taxon>
        <taxon>Neoptera</taxon>
        <taxon>Endopterygota</taxon>
        <taxon>Hymenoptera</taxon>
        <taxon>Apocrita</taxon>
        <taxon>Aculeata</taxon>
        <taxon>Vespoidea</taxon>
        <taxon>Vespidae</taxon>
        <taxon>Vespinae</taxon>
        <taxon>Vespula</taxon>
    </lineage>
</organism>
<accession>A0ABD2AEY5</accession>
<name>A0ABD2AEY5_VESSQ</name>
<gene>
    <name evidence="2" type="ORF">V1478_011608</name>
</gene>
<protein>
    <submittedName>
        <fullName evidence="2">Uncharacterized protein</fullName>
    </submittedName>
</protein>
<feature type="region of interest" description="Disordered" evidence="1">
    <location>
        <begin position="60"/>
        <end position="143"/>
    </location>
</feature>
<evidence type="ECO:0000256" key="1">
    <source>
        <dbReference type="SAM" id="MobiDB-lite"/>
    </source>
</evidence>
<feature type="compositionally biased region" description="Basic residues" evidence="1">
    <location>
        <begin position="107"/>
        <end position="122"/>
    </location>
</feature>